<evidence type="ECO:0000313" key="2">
    <source>
        <dbReference type="Proteomes" id="UP001196413"/>
    </source>
</evidence>
<dbReference type="AlphaFoldDB" id="A0AAD5QMA8"/>
<accession>A0AAD5QMA8</accession>
<dbReference type="Proteomes" id="UP001196413">
    <property type="component" value="Unassembled WGS sequence"/>
</dbReference>
<protein>
    <submittedName>
        <fullName evidence="1">Uncharacterized protein</fullName>
    </submittedName>
</protein>
<reference evidence="1" key="1">
    <citation type="submission" date="2021-06" db="EMBL/GenBank/DDBJ databases">
        <title>Parelaphostrongylus tenuis whole genome reference sequence.</title>
        <authorList>
            <person name="Garwood T.J."/>
            <person name="Larsen P.A."/>
            <person name="Fountain-Jones N.M."/>
            <person name="Garbe J.R."/>
            <person name="Macchietto M.G."/>
            <person name="Kania S.A."/>
            <person name="Gerhold R.W."/>
            <person name="Richards J.E."/>
            <person name="Wolf T.M."/>
        </authorList>
    </citation>
    <scope>NUCLEOTIDE SEQUENCE</scope>
    <source>
        <strain evidence="1">MNPRO001-30</strain>
        <tissue evidence="1">Meninges</tissue>
    </source>
</reference>
<proteinExistence type="predicted"/>
<name>A0AAD5QMA8_PARTN</name>
<sequence>MTHLQASLLLHTTTDEVDRLNIISSTLSLHPVTPDPVENVVFESLVGAHQPEVATTNVVTVQALTCGAHLETTIGREQDEQSCIHLFSGLEDAQKEKSLRAGDMVNTADNLVGKRTSSRKRKSKYPNYMELSAKGGRKCIICGIINTEDVRKSRRKPKVRWYQVLAKLLIFYTSIAILIDVQPSFPTAREYSGPMTRSRTRRLEAESGMELWRQNNLLNGGGGFVANIFELIRAAESALSGLQQNPRPAIRAGRRGSHLISDFNLTVIKPKIPVVALEPDMRSLESAFMQYEAGVKCVLDQVKSARSIVEKVRSSSHWTLHFLMDAQLYMLDIQYEIWEYLTRYVQLAVFNFYQCSLWETHNQLFDARMHSLLFEMNTAAALSSQVAMCSSYIRRFEEWNRKTNSFSSVYDSAHGLTLSLIRHFGTCPFTNADFDMERMFLGAQTTECDSLENLLSSSVAHGSSASGSSFLFPSFAVLALCRNQIYREVTSYCSKYADELIRNDHHHLSLISPLSRAYVLSRFHESRAKILMRGNIMNLSKLIKKLNSTFDDLKRIVDRTGQVEFDCPCGQVVFCFDNGTVGVNINSLITESTHVLDPELAEEGRRIMGDCVKNTVFDPLTLTELEKENNMAKHDRMKQSIEMVNDWVMTVTPTYHDEVYSELNDVDMDIVEPIETNSVNCTDGVLKMKTMDSLENHVLKDNLTATNTISTASFNSFDRIETLKIIRSHESGELNWIAMINNALDAVSPPKITPDFLQTSGSLSDCQIDVYVELQDLH</sequence>
<evidence type="ECO:0000313" key="1">
    <source>
        <dbReference type="EMBL" id="KAJ1357373.1"/>
    </source>
</evidence>
<comment type="caution">
    <text evidence="1">The sequence shown here is derived from an EMBL/GenBank/DDBJ whole genome shotgun (WGS) entry which is preliminary data.</text>
</comment>
<dbReference type="EMBL" id="JAHQIW010003119">
    <property type="protein sequence ID" value="KAJ1357373.1"/>
    <property type="molecule type" value="Genomic_DNA"/>
</dbReference>
<keyword evidence="2" id="KW-1185">Reference proteome</keyword>
<organism evidence="1 2">
    <name type="scientific">Parelaphostrongylus tenuis</name>
    <name type="common">Meningeal worm</name>
    <dbReference type="NCBI Taxonomy" id="148309"/>
    <lineage>
        <taxon>Eukaryota</taxon>
        <taxon>Metazoa</taxon>
        <taxon>Ecdysozoa</taxon>
        <taxon>Nematoda</taxon>
        <taxon>Chromadorea</taxon>
        <taxon>Rhabditida</taxon>
        <taxon>Rhabditina</taxon>
        <taxon>Rhabditomorpha</taxon>
        <taxon>Strongyloidea</taxon>
        <taxon>Metastrongylidae</taxon>
        <taxon>Parelaphostrongylus</taxon>
    </lineage>
</organism>
<gene>
    <name evidence="1" type="ORF">KIN20_015509</name>
</gene>